<gene>
    <name evidence="2" type="ORF">KL928_002793</name>
</gene>
<feature type="region of interest" description="Disordered" evidence="1">
    <location>
        <begin position="28"/>
        <end position="76"/>
    </location>
</feature>
<proteinExistence type="predicted"/>
<sequence>MLENKDSTDLSSASSSAQLSLSAYMSLSSSRQSLSDRRKQLSTPATSMSQLSLGPQSEISSGSETTHGSRNSARQRTSNFLHSYQPALEPYYDPHLLRKKTLDHLKAKLPHMSPQQFDFLVAEQVPLQVSPPHEKMWVAPSLGKNTNNVSCPRVPAELSTTSLATFQFKYFSYLLNMELKRFTRPL</sequence>
<dbReference type="EMBL" id="JAHLUX010000005">
    <property type="protein sequence ID" value="KAG7818925.1"/>
    <property type="molecule type" value="Genomic_DNA"/>
</dbReference>
<dbReference type="GeneID" id="66126844"/>
<evidence type="ECO:0000313" key="2">
    <source>
        <dbReference type="EMBL" id="KAG7818925.1"/>
    </source>
</evidence>
<accession>A0AAN6I5P1</accession>
<dbReference type="RefSeq" id="XP_043059947.1">
    <property type="nucleotide sequence ID" value="XM_043203308.1"/>
</dbReference>
<organism evidence="2 3">
    <name type="scientific">Pichia angusta</name>
    <name type="common">Yeast</name>
    <name type="synonym">Hansenula polymorpha</name>
    <dbReference type="NCBI Taxonomy" id="870730"/>
    <lineage>
        <taxon>Eukaryota</taxon>
        <taxon>Fungi</taxon>
        <taxon>Dikarya</taxon>
        <taxon>Ascomycota</taxon>
        <taxon>Saccharomycotina</taxon>
        <taxon>Pichiomycetes</taxon>
        <taxon>Pichiales</taxon>
        <taxon>Pichiaceae</taxon>
        <taxon>Ogataea</taxon>
    </lineage>
</organism>
<evidence type="ECO:0000313" key="3">
    <source>
        <dbReference type="Proteomes" id="UP001196530"/>
    </source>
</evidence>
<name>A0AAN6I5P1_PICAN</name>
<evidence type="ECO:0000256" key="1">
    <source>
        <dbReference type="SAM" id="MobiDB-lite"/>
    </source>
</evidence>
<reference evidence="2" key="1">
    <citation type="journal article" date="2021" name="G3 (Bethesda)">
        <title>Genomic diversity, chromosomal rearrangements, and interspecies hybridization in the ogataea polymorpha species complex.</title>
        <authorList>
            <person name="Hanson S.J."/>
            <person name="Cinneide E.O."/>
            <person name="Salzberg L.I."/>
            <person name="Wolfe K.H."/>
            <person name="McGowan J."/>
            <person name="Fitzpatrick D.A."/>
            <person name="Matlin K."/>
        </authorList>
    </citation>
    <scope>NUCLEOTIDE SEQUENCE</scope>
    <source>
        <strain evidence="2">61-244</strain>
    </source>
</reference>
<comment type="caution">
    <text evidence="2">The sequence shown here is derived from an EMBL/GenBank/DDBJ whole genome shotgun (WGS) entry which is preliminary data.</text>
</comment>
<dbReference type="AlphaFoldDB" id="A0AAN6I5P1"/>
<dbReference type="Proteomes" id="UP001196530">
    <property type="component" value="Unassembled WGS sequence"/>
</dbReference>
<feature type="compositionally biased region" description="Polar residues" evidence="1">
    <location>
        <begin position="43"/>
        <end position="76"/>
    </location>
</feature>
<protein>
    <submittedName>
        <fullName evidence="2">Uncharacterized protein</fullName>
    </submittedName>
</protein>